<dbReference type="PANTHER" id="PTHR22939:SF129">
    <property type="entry name" value="SERINE PROTEASE HTRA2, MITOCHONDRIAL"/>
    <property type="match status" value="1"/>
</dbReference>
<dbReference type="PROSITE" id="PS50106">
    <property type="entry name" value="PDZ"/>
    <property type="match status" value="1"/>
</dbReference>
<evidence type="ECO:0000256" key="1">
    <source>
        <dbReference type="ARBA" id="ARBA00010541"/>
    </source>
</evidence>
<sequence length="495" mass="53408">MKLVPSAQKAGTIALMVLSLLTGFIFSILIYKVIDNNKAIESVYAESVLDNDLGRALALQNVYRKVASHVLPVVVEIDAVEFKDTDSEESFNPFRFFREPGDEGGVEDESPKYRSEGLGSGIIVRREDDTYYVLTNNHVAGNADEITIKLFDERSYDGVMVGTDERKDLALVSFETDEDLAIGTLGDSDDLYVGDFVLAVGNPFGFKSTVTSGIVSALGRQQGPDENISDFIQTDAAINQGNSGGALVNLEGEIIGVNTWITTPTGGSIGLGFSIPINNAKKAIEDIISNGSPEYGWLGVSIFSVSQEVADSLGLESARGVLISQVFKNSPAQKGGLKPGDVVMNVDGKAIKSSEELNYLIGDIIPGTRVSMELIRDGIPISVSVRIEKRESEDSIQNVSSSNLAWPGALIGPLTGEIKKEFSIDDGETGVVVYDVYPKTPMQIAGLKDWDIIKEVNGSAVTNLQEFYRILNSSSKITITYVREGVTFETSTIVK</sequence>
<protein>
    <submittedName>
        <fullName evidence="11">Do/DeqQ family serine protease</fullName>
    </submittedName>
</protein>
<organism evidence="11 12">
    <name type="scientific">Spirochaeta isovalerica</name>
    <dbReference type="NCBI Taxonomy" id="150"/>
    <lineage>
        <taxon>Bacteria</taxon>
        <taxon>Pseudomonadati</taxon>
        <taxon>Spirochaetota</taxon>
        <taxon>Spirochaetia</taxon>
        <taxon>Spirochaetales</taxon>
        <taxon>Spirochaetaceae</taxon>
        <taxon>Spirochaeta</taxon>
    </lineage>
</organism>
<dbReference type="GO" id="GO:0006508">
    <property type="term" value="P:proteolysis"/>
    <property type="evidence" value="ECO:0007669"/>
    <property type="project" value="UniProtKB-KW"/>
</dbReference>
<dbReference type="CDD" id="cd10839">
    <property type="entry name" value="cpPDZ1_DegP-like"/>
    <property type="match status" value="1"/>
</dbReference>
<dbReference type="InterPro" id="IPR001478">
    <property type="entry name" value="PDZ"/>
</dbReference>
<evidence type="ECO:0000256" key="8">
    <source>
        <dbReference type="PIRSR" id="PIRSR611782-2"/>
    </source>
</evidence>
<evidence type="ECO:0000313" key="11">
    <source>
        <dbReference type="EMBL" id="MBB6478550.1"/>
    </source>
</evidence>
<evidence type="ECO:0000313" key="12">
    <source>
        <dbReference type="Proteomes" id="UP000587760"/>
    </source>
</evidence>
<dbReference type="PANTHER" id="PTHR22939">
    <property type="entry name" value="SERINE PROTEASE FAMILY S1C HTRA-RELATED"/>
    <property type="match status" value="1"/>
</dbReference>
<gene>
    <name evidence="11" type="ORF">HNR50_000183</name>
</gene>
<keyword evidence="6" id="KW-0720">Serine protease</keyword>
<feature type="active site" description="Charge relay system" evidence="7">
    <location>
        <position position="138"/>
    </location>
</feature>
<dbReference type="Pfam" id="PF13180">
    <property type="entry name" value="PDZ_2"/>
    <property type="match status" value="1"/>
</dbReference>
<evidence type="ECO:0000256" key="6">
    <source>
        <dbReference type="ARBA" id="ARBA00022825"/>
    </source>
</evidence>
<dbReference type="InterPro" id="IPR011782">
    <property type="entry name" value="Pept_S1C_Do"/>
</dbReference>
<evidence type="ECO:0000256" key="9">
    <source>
        <dbReference type="SAM" id="Phobius"/>
    </source>
</evidence>
<feature type="active site" description="Charge relay system" evidence="7">
    <location>
        <position position="243"/>
    </location>
</feature>
<reference evidence="11 12" key="1">
    <citation type="submission" date="2020-08" db="EMBL/GenBank/DDBJ databases">
        <title>Genomic Encyclopedia of Type Strains, Phase IV (KMG-IV): sequencing the most valuable type-strain genomes for metagenomic binning, comparative biology and taxonomic classification.</title>
        <authorList>
            <person name="Goeker M."/>
        </authorList>
    </citation>
    <scope>NUCLEOTIDE SEQUENCE [LARGE SCALE GENOMIC DNA]</scope>
    <source>
        <strain evidence="11 12">DSM 2461</strain>
    </source>
</reference>
<dbReference type="RefSeq" id="WP_184742497.1">
    <property type="nucleotide sequence ID" value="NZ_JACHGJ010000001.1"/>
</dbReference>
<dbReference type="InterPro" id="IPR009003">
    <property type="entry name" value="Peptidase_S1_PA"/>
</dbReference>
<keyword evidence="9" id="KW-1133">Transmembrane helix</keyword>
<keyword evidence="9" id="KW-0812">Transmembrane</keyword>
<evidence type="ECO:0000256" key="2">
    <source>
        <dbReference type="ARBA" id="ARBA00022670"/>
    </source>
</evidence>
<keyword evidence="5" id="KW-0378">Hydrolase</keyword>
<feature type="binding site" evidence="8">
    <location>
        <position position="138"/>
    </location>
    <ligand>
        <name>substrate</name>
    </ligand>
</feature>
<name>A0A841R672_9SPIO</name>
<dbReference type="PRINTS" id="PR00834">
    <property type="entry name" value="PROTEASES2C"/>
</dbReference>
<dbReference type="SUPFAM" id="SSF50156">
    <property type="entry name" value="PDZ domain-like"/>
    <property type="match status" value="2"/>
</dbReference>
<keyword evidence="9" id="KW-0472">Membrane</keyword>
<keyword evidence="2 11" id="KW-0645">Protease</keyword>
<dbReference type="InterPro" id="IPR036034">
    <property type="entry name" value="PDZ_sf"/>
</dbReference>
<comment type="similarity">
    <text evidence="1">Belongs to the peptidase S1C family.</text>
</comment>
<evidence type="ECO:0000259" key="10">
    <source>
        <dbReference type="PROSITE" id="PS50106"/>
    </source>
</evidence>
<keyword evidence="12" id="KW-1185">Reference proteome</keyword>
<dbReference type="EMBL" id="JACHGJ010000001">
    <property type="protein sequence ID" value="MBB6478550.1"/>
    <property type="molecule type" value="Genomic_DNA"/>
</dbReference>
<feature type="binding site" evidence="8">
    <location>
        <position position="168"/>
    </location>
    <ligand>
        <name>substrate</name>
    </ligand>
</feature>
<evidence type="ECO:0000256" key="7">
    <source>
        <dbReference type="PIRSR" id="PIRSR611782-1"/>
    </source>
</evidence>
<dbReference type="Gene3D" id="2.40.10.120">
    <property type="match status" value="1"/>
</dbReference>
<comment type="caution">
    <text evidence="11">The sequence shown here is derived from an EMBL/GenBank/DDBJ whole genome shotgun (WGS) entry which is preliminary data.</text>
</comment>
<dbReference type="Pfam" id="PF13365">
    <property type="entry name" value="Trypsin_2"/>
    <property type="match status" value="1"/>
</dbReference>
<accession>A0A841R672</accession>
<feature type="binding site" evidence="8">
    <location>
        <begin position="241"/>
        <end position="243"/>
    </location>
    <ligand>
        <name>substrate</name>
    </ligand>
</feature>
<keyword evidence="4" id="KW-0677">Repeat</keyword>
<dbReference type="Proteomes" id="UP000587760">
    <property type="component" value="Unassembled WGS sequence"/>
</dbReference>
<dbReference type="NCBIfam" id="TIGR02037">
    <property type="entry name" value="degP_htrA_DO"/>
    <property type="match status" value="1"/>
</dbReference>
<dbReference type="AlphaFoldDB" id="A0A841R672"/>
<dbReference type="Gene3D" id="2.30.42.10">
    <property type="match status" value="2"/>
</dbReference>
<proteinExistence type="inferred from homology"/>
<feature type="domain" description="PDZ" evidence="10">
    <location>
        <begin position="302"/>
        <end position="353"/>
    </location>
</feature>
<dbReference type="InterPro" id="IPR001940">
    <property type="entry name" value="Peptidase_S1C"/>
</dbReference>
<dbReference type="GO" id="GO:0004252">
    <property type="term" value="F:serine-type endopeptidase activity"/>
    <property type="evidence" value="ECO:0007669"/>
    <property type="project" value="InterPro"/>
</dbReference>
<keyword evidence="3" id="KW-0732">Signal</keyword>
<evidence type="ECO:0000256" key="4">
    <source>
        <dbReference type="ARBA" id="ARBA00022737"/>
    </source>
</evidence>
<evidence type="ECO:0000256" key="3">
    <source>
        <dbReference type="ARBA" id="ARBA00022729"/>
    </source>
</evidence>
<dbReference type="SMART" id="SM00228">
    <property type="entry name" value="PDZ"/>
    <property type="match status" value="2"/>
</dbReference>
<dbReference type="SUPFAM" id="SSF50494">
    <property type="entry name" value="Trypsin-like serine proteases"/>
    <property type="match status" value="1"/>
</dbReference>
<feature type="transmembrane region" description="Helical" evidence="9">
    <location>
        <begin position="12"/>
        <end position="34"/>
    </location>
</feature>
<feature type="active site" description="Charge relay system" evidence="7">
    <location>
        <position position="168"/>
    </location>
</feature>
<evidence type="ECO:0000256" key="5">
    <source>
        <dbReference type="ARBA" id="ARBA00022801"/>
    </source>
</evidence>